<evidence type="ECO:0000313" key="2">
    <source>
        <dbReference type="EMBL" id="UOQ73304.1"/>
    </source>
</evidence>
<protein>
    <submittedName>
        <fullName evidence="2">Delta-60 repeat domain-containing protein</fullName>
    </submittedName>
</protein>
<name>A0A8T9Q6Y5_9BACT</name>
<organism evidence="2 3">
    <name type="scientific">Hymenobacter cellulosilyticus</name>
    <dbReference type="NCBI Taxonomy" id="2932248"/>
    <lineage>
        <taxon>Bacteria</taxon>
        <taxon>Pseudomonadati</taxon>
        <taxon>Bacteroidota</taxon>
        <taxon>Cytophagia</taxon>
        <taxon>Cytophagales</taxon>
        <taxon>Hymenobacteraceae</taxon>
        <taxon>Hymenobacter</taxon>
    </lineage>
</organism>
<keyword evidence="3" id="KW-1185">Reference proteome</keyword>
<dbReference type="InterPro" id="IPR013431">
    <property type="entry name" value="Delta_60_rpt"/>
</dbReference>
<gene>
    <name evidence="2" type="ORF">MUN79_04890</name>
</gene>
<dbReference type="SUPFAM" id="SSF101898">
    <property type="entry name" value="NHL repeat"/>
    <property type="match status" value="1"/>
</dbReference>
<dbReference type="Gene3D" id="2.80.10.50">
    <property type="match status" value="1"/>
</dbReference>
<evidence type="ECO:0000256" key="1">
    <source>
        <dbReference type="SAM" id="MobiDB-lite"/>
    </source>
</evidence>
<dbReference type="Pfam" id="PF17164">
    <property type="entry name" value="DUF5122"/>
    <property type="match status" value="2"/>
</dbReference>
<accession>A0A8T9Q6Y5</accession>
<feature type="region of interest" description="Disordered" evidence="1">
    <location>
        <begin position="169"/>
        <end position="199"/>
    </location>
</feature>
<sequence length="199" mass="21045">MYQRFTRKVLVAAILGWLGSLIGVRAQALDPTFQPTELRTTPTSTSGQGVNALVVQADGKVLVAGGFDFVNGPLTGKLQRLNPDGSTDPTFNVGGSGANGAIVAVVQQLDGKYILGGSFTTYNGQVRPMVVRLNNDGSLDTSFSFGSSASSRQITSLALQPDGKILVGSAPSFPGFPQRGHRAAAAQRNSRPQLRHRYR</sequence>
<dbReference type="KEGG" id="hcu:MUN79_04890"/>
<dbReference type="RefSeq" id="WP_244676658.1">
    <property type="nucleotide sequence ID" value="NZ_CP095046.1"/>
</dbReference>
<dbReference type="AlphaFoldDB" id="A0A8T9Q6Y5"/>
<dbReference type="Proteomes" id="UP000831796">
    <property type="component" value="Chromosome"/>
</dbReference>
<evidence type="ECO:0000313" key="3">
    <source>
        <dbReference type="Proteomes" id="UP000831796"/>
    </source>
</evidence>
<proteinExistence type="predicted"/>
<reference evidence="2" key="1">
    <citation type="submission" date="2022-04" db="EMBL/GenBank/DDBJ databases">
        <title>Hymenobacter sp. isolated from the air.</title>
        <authorList>
            <person name="Won M."/>
            <person name="Lee C.-M."/>
            <person name="Woen H.-Y."/>
            <person name="Kwon S.-W."/>
        </authorList>
    </citation>
    <scope>NUCLEOTIDE SEQUENCE</scope>
    <source>
        <strain evidence="2">5116S-3</strain>
    </source>
</reference>
<dbReference type="EMBL" id="CP095046">
    <property type="protein sequence ID" value="UOQ73304.1"/>
    <property type="molecule type" value="Genomic_DNA"/>
</dbReference>
<dbReference type="NCBIfam" id="TIGR02608">
    <property type="entry name" value="delta_60_rpt"/>
    <property type="match status" value="2"/>
</dbReference>